<dbReference type="SUPFAM" id="SSF48008">
    <property type="entry name" value="GntR ligand-binding domain-like"/>
    <property type="match status" value="1"/>
</dbReference>
<evidence type="ECO:0000256" key="2">
    <source>
        <dbReference type="ARBA" id="ARBA00023125"/>
    </source>
</evidence>
<dbReference type="EMBL" id="JBHTOP010000022">
    <property type="protein sequence ID" value="MFD1672106.1"/>
    <property type="molecule type" value="Genomic_DNA"/>
</dbReference>
<reference evidence="6" key="1">
    <citation type="journal article" date="2019" name="Int. J. Syst. Evol. Microbiol.">
        <title>The Global Catalogue of Microorganisms (GCM) 10K type strain sequencing project: providing services to taxonomists for standard genome sequencing and annotation.</title>
        <authorList>
            <consortium name="The Broad Institute Genomics Platform"/>
            <consortium name="The Broad Institute Genome Sequencing Center for Infectious Disease"/>
            <person name="Wu L."/>
            <person name="Ma J."/>
        </authorList>
    </citation>
    <scope>NUCLEOTIDE SEQUENCE [LARGE SCALE GENOMIC DNA]</scope>
    <source>
        <strain evidence="6">CCM 8896</strain>
    </source>
</reference>
<dbReference type="InterPro" id="IPR036388">
    <property type="entry name" value="WH-like_DNA-bd_sf"/>
</dbReference>
<dbReference type="Pfam" id="PF00392">
    <property type="entry name" value="GntR"/>
    <property type="match status" value="1"/>
</dbReference>
<dbReference type="SMART" id="SM00345">
    <property type="entry name" value="HTH_GNTR"/>
    <property type="match status" value="1"/>
</dbReference>
<dbReference type="InterPro" id="IPR008920">
    <property type="entry name" value="TF_FadR/GntR_C"/>
</dbReference>
<dbReference type="InterPro" id="IPR036390">
    <property type="entry name" value="WH_DNA-bd_sf"/>
</dbReference>
<evidence type="ECO:0000256" key="3">
    <source>
        <dbReference type="ARBA" id="ARBA00023163"/>
    </source>
</evidence>
<dbReference type="Gene3D" id="1.10.10.10">
    <property type="entry name" value="Winged helix-like DNA-binding domain superfamily/Winged helix DNA-binding domain"/>
    <property type="match status" value="1"/>
</dbReference>
<dbReference type="Gene3D" id="1.20.120.530">
    <property type="entry name" value="GntR ligand-binding domain-like"/>
    <property type="match status" value="1"/>
</dbReference>
<evidence type="ECO:0000313" key="5">
    <source>
        <dbReference type="EMBL" id="MFD1672106.1"/>
    </source>
</evidence>
<evidence type="ECO:0000259" key="4">
    <source>
        <dbReference type="PROSITE" id="PS50949"/>
    </source>
</evidence>
<name>A0ABW4J6W1_9LACO</name>
<dbReference type="PROSITE" id="PS50949">
    <property type="entry name" value="HTH_GNTR"/>
    <property type="match status" value="1"/>
</dbReference>
<dbReference type="PANTHER" id="PTHR43537:SF51">
    <property type="entry name" value="HTH-TYPE TRANSCRIPTIONAL REGULATOR LGOR-RELATED"/>
    <property type="match status" value="1"/>
</dbReference>
<keyword evidence="1" id="KW-0805">Transcription regulation</keyword>
<evidence type="ECO:0000256" key="1">
    <source>
        <dbReference type="ARBA" id="ARBA00023015"/>
    </source>
</evidence>
<dbReference type="SMART" id="SM00895">
    <property type="entry name" value="FCD"/>
    <property type="match status" value="1"/>
</dbReference>
<dbReference type="CDD" id="cd07377">
    <property type="entry name" value="WHTH_GntR"/>
    <property type="match status" value="1"/>
</dbReference>
<dbReference type="RefSeq" id="WP_125715527.1">
    <property type="nucleotide sequence ID" value="NZ_JBHTOP010000022.1"/>
</dbReference>
<comment type="caution">
    <text evidence="5">The sequence shown here is derived from an EMBL/GenBank/DDBJ whole genome shotgun (WGS) entry which is preliminary data.</text>
</comment>
<evidence type="ECO:0000313" key="6">
    <source>
        <dbReference type="Proteomes" id="UP001597267"/>
    </source>
</evidence>
<dbReference type="Pfam" id="PF07729">
    <property type="entry name" value="FCD"/>
    <property type="match status" value="1"/>
</dbReference>
<dbReference type="InterPro" id="IPR011711">
    <property type="entry name" value="GntR_C"/>
</dbReference>
<keyword evidence="6" id="KW-1185">Reference proteome</keyword>
<gene>
    <name evidence="5" type="ORF">ACFQ5M_08360</name>
</gene>
<protein>
    <submittedName>
        <fullName evidence="5">GntR family transcriptional regulator</fullName>
    </submittedName>
</protein>
<dbReference type="Proteomes" id="UP001597267">
    <property type="component" value="Unassembled WGS sequence"/>
</dbReference>
<proteinExistence type="predicted"/>
<accession>A0ABW4J6W1</accession>
<keyword evidence="2" id="KW-0238">DNA-binding</keyword>
<feature type="domain" description="HTH gntR-type" evidence="4">
    <location>
        <begin position="6"/>
        <end position="73"/>
    </location>
</feature>
<dbReference type="InterPro" id="IPR000524">
    <property type="entry name" value="Tscrpt_reg_HTH_GntR"/>
</dbReference>
<sequence>MMNFSNNMQHQAYLEISKRIMHSSYAPGDKISESSLEKDLDLGRTPIREALIRLRKDGLIEVIPQSGTYVSKINLDVAVNARFVRESIERKVMVEAASKAKTADIRALQNIVKAQHTAIKSNDYEAFFDLDEAFHRSFYEITDKKMVWDWLQTINVQLNRFRWLRLNLASLNWSKLVNDHNQLLAAVKAHEPEEAERLTINHLHLMLDEEQALVAAFPTYFSDDTTPTL</sequence>
<dbReference type="SUPFAM" id="SSF46785">
    <property type="entry name" value="Winged helix' DNA-binding domain"/>
    <property type="match status" value="1"/>
</dbReference>
<organism evidence="5 6">
    <name type="scientific">Agrilactobacillus yilanensis</name>
    <dbReference type="NCBI Taxonomy" id="2485997"/>
    <lineage>
        <taxon>Bacteria</taxon>
        <taxon>Bacillati</taxon>
        <taxon>Bacillota</taxon>
        <taxon>Bacilli</taxon>
        <taxon>Lactobacillales</taxon>
        <taxon>Lactobacillaceae</taxon>
        <taxon>Agrilactobacillus</taxon>
    </lineage>
</organism>
<keyword evidence="3" id="KW-0804">Transcription</keyword>
<dbReference type="PANTHER" id="PTHR43537">
    <property type="entry name" value="TRANSCRIPTIONAL REGULATOR, GNTR FAMILY"/>
    <property type="match status" value="1"/>
</dbReference>